<evidence type="ECO:0000313" key="2">
    <source>
        <dbReference type="EMBL" id="QKM70719.1"/>
    </source>
</evidence>
<keyword evidence="2" id="KW-0489">Methyltransferase</keyword>
<dbReference type="GO" id="GO:0032259">
    <property type="term" value="P:methylation"/>
    <property type="evidence" value="ECO:0007669"/>
    <property type="project" value="UniProtKB-KW"/>
</dbReference>
<evidence type="ECO:0000259" key="1">
    <source>
        <dbReference type="Pfam" id="PF13649"/>
    </source>
</evidence>
<organism evidence="2 3">
    <name type="scientific">Streptomyces tsukubensis (strain DSM 42081 / NBRC 108919 / NRRL 18488 / 9993)</name>
    <dbReference type="NCBI Taxonomy" id="1114943"/>
    <lineage>
        <taxon>Bacteria</taxon>
        <taxon>Bacillati</taxon>
        <taxon>Actinomycetota</taxon>
        <taxon>Actinomycetes</taxon>
        <taxon>Kitasatosporales</taxon>
        <taxon>Streptomycetaceae</taxon>
        <taxon>Streptomyces</taxon>
    </lineage>
</organism>
<proteinExistence type="predicted"/>
<dbReference type="CDD" id="cd02440">
    <property type="entry name" value="AdoMet_MTases"/>
    <property type="match status" value="1"/>
</dbReference>
<reference evidence="2 3" key="1">
    <citation type="journal article" date="2012" name="J. Bacteriol.">
        <title>Draft genome of Streptomyces tsukubaensis NRRL 18488, the producer of the clinically important immunosuppressant tacrolimus (FK506).</title>
        <authorList>
            <person name="Barreiro C."/>
            <person name="Prieto C."/>
            <person name="Sola-Landa A."/>
            <person name="Solera E."/>
            <person name="Martinez-Castro M."/>
            <person name="Perez-Redondo R."/>
            <person name="Garcia-Estrada C."/>
            <person name="Aparicio J.F."/>
            <person name="Fernandez-Martinez L.T."/>
            <person name="Santos-Aberturas J."/>
            <person name="Salehi-Najafabadi Z."/>
            <person name="Rodriguez-Garcia A."/>
            <person name="Tauch A."/>
            <person name="Martin J.F."/>
        </authorList>
    </citation>
    <scope>NUCLEOTIDE SEQUENCE [LARGE SCALE GENOMIC DNA]</scope>
    <source>
        <strain evidence="3">DSM 42081 / NBRC 108919 / NRRL 18488 / 9993</strain>
    </source>
</reference>
<dbReference type="PANTHER" id="PTHR43667">
    <property type="entry name" value="CYCLOPROPANE-FATTY-ACYL-PHOSPHOLIPID SYNTHASE"/>
    <property type="match status" value="1"/>
</dbReference>
<dbReference type="SUPFAM" id="SSF53335">
    <property type="entry name" value="S-adenosyl-L-methionine-dependent methyltransferases"/>
    <property type="match status" value="1"/>
</dbReference>
<accession>I2MV27</accession>
<gene>
    <name evidence="2" type="ORF">STSU_029890</name>
</gene>
<dbReference type="InterPro" id="IPR041698">
    <property type="entry name" value="Methyltransf_25"/>
</dbReference>
<name>I2MV27_STRT9</name>
<dbReference type="Proteomes" id="UP000005940">
    <property type="component" value="Chromosome"/>
</dbReference>
<dbReference type="AlphaFoldDB" id="I2MV27"/>
<dbReference type="EMBL" id="CP029159">
    <property type="protein sequence ID" value="QKM70719.1"/>
    <property type="molecule type" value="Genomic_DNA"/>
</dbReference>
<protein>
    <submittedName>
        <fullName evidence="2">Class I SAM-dependent methyltransferase</fullName>
    </submittedName>
</protein>
<dbReference type="Gene3D" id="3.40.50.150">
    <property type="entry name" value="Vaccinia Virus protein VP39"/>
    <property type="match status" value="1"/>
</dbReference>
<dbReference type="InterPro" id="IPR050723">
    <property type="entry name" value="CFA/CMAS"/>
</dbReference>
<keyword evidence="3" id="KW-1185">Reference proteome</keyword>
<dbReference type="Pfam" id="PF13649">
    <property type="entry name" value="Methyltransf_25"/>
    <property type="match status" value="1"/>
</dbReference>
<feature type="domain" description="Methyltransferase" evidence="1">
    <location>
        <begin position="89"/>
        <end position="190"/>
    </location>
</feature>
<sequence length="305" mass="34722">MTQRTSLVPTFSVIDGPVPDPYRDKVVYTYNDSPELWRRALGDTLLFEWGDYEDTTRLLSPGEAGVRFFDRQLDLAGLLTGPRPRIRRILDLGCGWGFISYLLARRFHECDRIDAINISPTQLDYCARFLADHRLAERVRLFLCDGRDVDLLPDPHLPYDLVVVRGVYTHFRDDAYEASVAALSRRMRPGAILVISDTLFKQGPGTYTSAIPDMVDRLACGNRKSPEYFASVLERHGFSIADMRVLPRNEDVIHWFRDVKSNIETHFPHGLSGPLEELRVMADNMSDALARDKVSAYSVIARRTA</sequence>
<dbReference type="InterPro" id="IPR029063">
    <property type="entry name" value="SAM-dependent_MTases_sf"/>
</dbReference>
<dbReference type="RefSeq" id="WP_006350397.1">
    <property type="nucleotide sequence ID" value="NZ_CP029159.1"/>
</dbReference>
<evidence type="ECO:0000313" key="3">
    <source>
        <dbReference type="Proteomes" id="UP000005940"/>
    </source>
</evidence>
<keyword evidence="2" id="KW-0808">Transferase</keyword>
<dbReference type="GO" id="GO:0008168">
    <property type="term" value="F:methyltransferase activity"/>
    <property type="evidence" value="ECO:0007669"/>
    <property type="project" value="UniProtKB-KW"/>
</dbReference>
<dbReference type="PANTHER" id="PTHR43667:SF2">
    <property type="entry name" value="FATTY ACID C-METHYL TRANSFERASE"/>
    <property type="match status" value="1"/>
</dbReference>